<dbReference type="EMBL" id="JRKL02004214">
    <property type="protein sequence ID" value="KAF3953126.1"/>
    <property type="molecule type" value="Genomic_DNA"/>
</dbReference>
<sequence>MLWLFFRLTYYSAMYFYANELENSSQPKMKHPKLEKGKKSQGDWKEFLGPHEALECKNDFDSSCTCARLDKALASASWIELFPSTVVEHVPSTARCIEFVNVCRPVEDIGRDFALIEDFLDKEETMWCQCSRMRDNMSRAYTRPTPFNQNSPNSVSSHPIYSLCGILEAIQLLVFPRLWLWCLKHQNAAAVTVKKPNSHWYYLVSLPPLSFCIQIDSLLMNFASNKSNHSLNGLEFK</sequence>
<dbReference type="AlphaFoldDB" id="A0A8J4VLP8"/>
<accession>A0A8J4VLP8</accession>
<name>A0A8J4VLP8_9ROSI</name>
<keyword evidence="2" id="KW-1185">Reference proteome</keyword>
<comment type="caution">
    <text evidence="1">The sequence shown here is derived from an EMBL/GenBank/DDBJ whole genome shotgun (WGS) entry which is preliminary data.</text>
</comment>
<evidence type="ECO:0000313" key="2">
    <source>
        <dbReference type="Proteomes" id="UP000737018"/>
    </source>
</evidence>
<organism evidence="1 2">
    <name type="scientific">Castanea mollissima</name>
    <name type="common">Chinese chestnut</name>
    <dbReference type="NCBI Taxonomy" id="60419"/>
    <lineage>
        <taxon>Eukaryota</taxon>
        <taxon>Viridiplantae</taxon>
        <taxon>Streptophyta</taxon>
        <taxon>Embryophyta</taxon>
        <taxon>Tracheophyta</taxon>
        <taxon>Spermatophyta</taxon>
        <taxon>Magnoliopsida</taxon>
        <taxon>eudicotyledons</taxon>
        <taxon>Gunneridae</taxon>
        <taxon>Pentapetalae</taxon>
        <taxon>rosids</taxon>
        <taxon>fabids</taxon>
        <taxon>Fagales</taxon>
        <taxon>Fagaceae</taxon>
        <taxon>Castanea</taxon>
    </lineage>
</organism>
<evidence type="ECO:0000313" key="1">
    <source>
        <dbReference type="EMBL" id="KAF3953126.1"/>
    </source>
</evidence>
<dbReference type="Proteomes" id="UP000737018">
    <property type="component" value="Unassembled WGS sequence"/>
</dbReference>
<gene>
    <name evidence="1" type="ORF">CMV_021401</name>
</gene>
<proteinExistence type="predicted"/>
<reference evidence="1" key="1">
    <citation type="submission" date="2020-03" db="EMBL/GenBank/DDBJ databases">
        <title>Castanea mollissima Vanexum genome sequencing.</title>
        <authorList>
            <person name="Staton M."/>
        </authorList>
    </citation>
    <scope>NUCLEOTIDE SEQUENCE</scope>
    <source>
        <tissue evidence="1">Leaf</tissue>
    </source>
</reference>
<protein>
    <submittedName>
        <fullName evidence="1">Uncharacterized protein</fullName>
    </submittedName>
</protein>